<dbReference type="AlphaFoldDB" id="A0A3G1KZ48"/>
<dbReference type="Pfam" id="PF02591">
    <property type="entry name" value="Zn_ribbon_9"/>
    <property type="match status" value="1"/>
</dbReference>
<dbReference type="Proteomes" id="UP000323521">
    <property type="component" value="Chromosome"/>
</dbReference>
<evidence type="ECO:0000313" key="4">
    <source>
        <dbReference type="EMBL" id="ATW27660.1"/>
    </source>
</evidence>
<dbReference type="OrthoDB" id="9795058at2"/>
<evidence type="ECO:0000256" key="1">
    <source>
        <dbReference type="SAM" id="Coils"/>
    </source>
</evidence>
<keyword evidence="5" id="KW-1185">Reference proteome</keyword>
<dbReference type="Gene3D" id="1.10.287.1490">
    <property type="match status" value="1"/>
</dbReference>
<dbReference type="EMBL" id="CP017634">
    <property type="protein sequence ID" value="ATW27660.1"/>
    <property type="molecule type" value="Genomic_DNA"/>
</dbReference>
<feature type="domain" description="CT398-like coiled coil hairpin" evidence="3">
    <location>
        <begin position="10"/>
        <end position="186"/>
    </location>
</feature>
<dbReference type="InterPro" id="IPR056003">
    <property type="entry name" value="CT398_CC_hairpin"/>
</dbReference>
<organism evidence="4 5">
    <name type="scientific">Formimonas warabiya</name>
    <dbReference type="NCBI Taxonomy" id="1761012"/>
    <lineage>
        <taxon>Bacteria</taxon>
        <taxon>Bacillati</taxon>
        <taxon>Bacillota</taxon>
        <taxon>Clostridia</taxon>
        <taxon>Eubacteriales</taxon>
        <taxon>Peptococcaceae</taxon>
        <taxon>Candidatus Formimonas</taxon>
    </lineage>
</organism>
<dbReference type="KEGG" id="fwa:DCMF_25485"/>
<evidence type="ECO:0000259" key="3">
    <source>
        <dbReference type="Pfam" id="PF24481"/>
    </source>
</evidence>
<reference evidence="4 5" key="1">
    <citation type="submission" date="2016-10" db="EMBL/GenBank/DDBJ databases">
        <title>Complete Genome Sequence of Peptococcaceae strain DCMF.</title>
        <authorList>
            <person name="Edwards R.J."/>
            <person name="Holland S.I."/>
            <person name="Deshpande N.P."/>
            <person name="Wong Y.K."/>
            <person name="Ertan H."/>
            <person name="Manefield M."/>
            <person name="Russell T.L."/>
            <person name="Lee M.J."/>
        </authorList>
    </citation>
    <scope>NUCLEOTIDE SEQUENCE [LARGE SCALE GENOMIC DNA]</scope>
    <source>
        <strain evidence="4 5">DCMF</strain>
    </source>
</reference>
<evidence type="ECO:0000313" key="5">
    <source>
        <dbReference type="Proteomes" id="UP000323521"/>
    </source>
</evidence>
<name>A0A3G1KZ48_FORW1</name>
<gene>
    <name evidence="4" type="ORF">DCMF_25485</name>
</gene>
<dbReference type="RefSeq" id="WP_148137032.1">
    <property type="nucleotide sequence ID" value="NZ_CP017634.1"/>
</dbReference>
<dbReference type="InterPro" id="IPR003743">
    <property type="entry name" value="Zf-RING_7"/>
</dbReference>
<feature type="domain" description="C4-type zinc ribbon" evidence="2">
    <location>
        <begin position="201"/>
        <end position="233"/>
    </location>
</feature>
<keyword evidence="1" id="KW-0175">Coiled coil</keyword>
<feature type="coiled-coil region" evidence="1">
    <location>
        <begin position="46"/>
        <end position="140"/>
    </location>
</feature>
<evidence type="ECO:0000259" key="2">
    <source>
        <dbReference type="Pfam" id="PF02591"/>
    </source>
</evidence>
<dbReference type="Pfam" id="PF24481">
    <property type="entry name" value="CT398_CC"/>
    <property type="match status" value="1"/>
</dbReference>
<protein>
    <submittedName>
        <fullName evidence="4">Uncharacterized protein</fullName>
    </submittedName>
</protein>
<accession>A0A3G1KZ48</accession>
<sequence length="238" mass="28052">MSIELLYRLQELEIKEGEVRQLIKTLPQFKELKLLKEKFSLTQKKLEEKRAFHQDLSRRLKKTEDRIGVMEVKLKELDKLLYAGSINNPKELESLEHQMKALKDQISQISDEIIKLMEEKEQIDRELTQIEKEMQVQYQDFNKLKLQYNRKKINLEQDLAGIVEDQEKVSALIDEKWMSWYREKRDKFSGTPVGRIMENHACSGCRTALPVIIVKEARANPGYVFCEKCGRMLFASSI</sequence>
<proteinExistence type="predicted"/>